<evidence type="ECO:0000313" key="2">
    <source>
        <dbReference type="EMBL" id="OGM62402.1"/>
    </source>
</evidence>
<dbReference type="Proteomes" id="UP000177082">
    <property type="component" value="Unassembled WGS sequence"/>
</dbReference>
<proteinExistence type="predicted"/>
<dbReference type="AlphaFoldDB" id="A0A1F8BEE3"/>
<dbReference type="EMBL" id="MGHF01000027">
    <property type="protein sequence ID" value="OGM62402.1"/>
    <property type="molecule type" value="Genomic_DNA"/>
</dbReference>
<name>A0A1F8BEE3_9BACT</name>
<dbReference type="STRING" id="1802519.A2961_03470"/>
<comment type="caution">
    <text evidence="2">The sequence shown here is derived from an EMBL/GenBank/DDBJ whole genome shotgun (WGS) entry which is preliminary data.</text>
</comment>
<dbReference type="Pfam" id="PF00535">
    <property type="entry name" value="Glycos_transf_2"/>
    <property type="match status" value="1"/>
</dbReference>
<sequence length="269" mass="30630">MDLSIIIVNFNTKKLILNCVESITISKPKIKYEIIVVDNGSSEKIETSDFVNYGVKIIKNDSNLGFAKANNQGIRKAKGKYIVLLNSDTRVKKYTIDRLYEFAKSKSEAGVIAPRLLNPDGSVQGSVFRFPTIGRAIKQYWLGKKGLLEKYAPGGNEAHEVEAVVGAAFLITPEAFNKVGLLDERYFMYFEDLDYCRRVRQNGLKTYYLPKAEVMHYHGASGRKILDTRNQWRRLIPSSKIYHGIIVHNIIFFITWASQKVAAVWRKVN</sequence>
<dbReference type="PANTHER" id="PTHR43179">
    <property type="entry name" value="RHAMNOSYLTRANSFERASE WBBL"/>
    <property type="match status" value="1"/>
</dbReference>
<dbReference type="InterPro" id="IPR001173">
    <property type="entry name" value="Glyco_trans_2-like"/>
</dbReference>
<gene>
    <name evidence="2" type="ORF">A2961_03470</name>
</gene>
<reference evidence="2 3" key="1">
    <citation type="journal article" date="2016" name="Nat. Commun.">
        <title>Thousands of microbial genomes shed light on interconnected biogeochemical processes in an aquifer system.</title>
        <authorList>
            <person name="Anantharaman K."/>
            <person name="Brown C.T."/>
            <person name="Hug L.A."/>
            <person name="Sharon I."/>
            <person name="Castelle C.J."/>
            <person name="Probst A.J."/>
            <person name="Thomas B.C."/>
            <person name="Singh A."/>
            <person name="Wilkins M.J."/>
            <person name="Karaoz U."/>
            <person name="Brodie E.L."/>
            <person name="Williams K.H."/>
            <person name="Hubbard S.S."/>
            <person name="Banfield J.F."/>
        </authorList>
    </citation>
    <scope>NUCLEOTIDE SEQUENCE [LARGE SCALE GENOMIC DNA]</scope>
</reference>
<protein>
    <recommendedName>
        <fullName evidence="1">Glycosyltransferase 2-like domain-containing protein</fullName>
    </recommendedName>
</protein>
<organism evidence="2 3">
    <name type="scientific">Candidatus Woesebacteria bacterium RIFCSPLOWO2_01_FULL_39_21</name>
    <dbReference type="NCBI Taxonomy" id="1802519"/>
    <lineage>
        <taxon>Bacteria</taxon>
        <taxon>Candidatus Woeseibacteriota</taxon>
    </lineage>
</organism>
<dbReference type="Gene3D" id="3.90.550.10">
    <property type="entry name" value="Spore Coat Polysaccharide Biosynthesis Protein SpsA, Chain A"/>
    <property type="match status" value="1"/>
</dbReference>
<feature type="domain" description="Glycosyltransferase 2-like" evidence="1">
    <location>
        <begin position="4"/>
        <end position="126"/>
    </location>
</feature>
<dbReference type="CDD" id="cd04186">
    <property type="entry name" value="GT_2_like_c"/>
    <property type="match status" value="1"/>
</dbReference>
<evidence type="ECO:0000313" key="3">
    <source>
        <dbReference type="Proteomes" id="UP000177082"/>
    </source>
</evidence>
<dbReference type="SUPFAM" id="SSF53448">
    <property type="entry name" value="Nucleotide-diphospho-sugar transferases"/>
    <property type="match status" value="1"/>
</dbReference>
<evidence type="ECO:0000259" key="1">
    <source>
        <dbReference type="Pfam" id="PF00535"/>
    </source>
</evidence>
<dbReference type="InterPro" id="IPR029044">
    <property type="entry name" value="Nucleotide-diphossugar_trans"/>
</dbReference>
<accession>A0A1F8BEE3</accession>
<dbReference type="PANTHER" id="PTHR43179:SF7">
    <property type="entry name" value="RHAMNOSYLTRANSFERASE WBBL"/>
    <property type="match status" value="1"/>
</dbReference>